<dbReference type="eggNOG" id="ENOG502RN7T">
    <property type="taxonomic scope" value="Eukaryota"/>
</dbReference>
<evidence type="ECO:0000313" key="4">
    <source>
        <dbReference type="Proteomes" id="UP000007174"/>
    </source>
</evidence>
<evidence type="ECO:0000313" key="3">
    <source>
        <dbReference type="EMBL" id="CCF32138.1"/>
    </source>
</evidence>
<organism evidence="3 4">
    <name type="scientific">Colletotrichum higginsianum (strain IMI 349063)</name>
    <name type="common">Crucifer anthracnose fungus</name>
    <dbReference type="NCBI Taxonomy" id="759273"/>
    <lineage>
        <taxon>Eukaryota</taxon>
        <taxon>Fungi</taxon>
        <taxon>Dikarya</taxon>
        <taxon>Ascomycota</taxon>
        <taxon>Pezizomycotina</taxon>
        <taxon>Sordariomycetes</taxon>
        <taxon>Hypocreomycetidae</taxon>
        <taxon>Glomerellales</taxon>
        <taxon>Glomerellaceae</taxon>
        <taxon>Colletotrichum</taxon>
        <taxon>Colletotrichum destructivum species complex</taxon>
    </lineage>
</organism>
<dbReference type="VEuPathDB" id="FungiDB:CH63R_14488"/>
<sequence>MPSTDSLYVRYKKAEGKAFRELFPKQRYVGWKLSQWHGHLPLYVNPQTAAEVIRNIETSIKLRKEVAETYATASKSSKNSRHEYFVQFLYSLVRAVRLLPAGPTNTGHDQHRILKAQTIDTDEESLNDESLDEAGPTSIGHEKPRELQAQTIDTADESFGDESLDSLDRLMFLNAVQFFRLEASENLRKAGKGELRLATASIMSNMQATELDALLAQAELLNPSWFEPQDLVSWGMKDPALNFEQLIIPVMRSGLGPSDLPVAIQHLADSHDPRKESDKESLRLLIWKVHVNASIKAVDSSDEDHFREIVQHKVQETLRLAEQHQALIETLLDVRQTASMFHEWAQSASDILSIGQIAQVAEAQSAIVYRMILELPSITMFAYLCEYTRIKEEQSLAPLLETWFTDALLSKHLWWNGRPENLRDWDAVHNWVLASSTAVIVTNRRHKATLCQTIVEAGYRCPRKVLRELTTQPVADYLERELNFPDTDRIRTCIFDTVRSVLGDIGSEWGKADKWCAIRMYQECRSEGKAQLVVETFVNKWNSHQNGTQTHGSKECLWV</sequence>
<evidence type="ECO:0000256" key="1">
    <source>
        <dbReference type="SAM" id="MobiDB-lite"/>
    </source>
</evidence>
<dbReference type="EMBL" id="CACQ02000333">
    <property type="protein sequence ID" value="CCF32138.1"/>
    <property type="molecule type" value="Genomic_DNA"/>
</dbReference>
<protein>
    <recommendedName>
        <fullName evidence="2">DUF6604 domain-containing protein</fullName>
    </recommendedName>
</protein>
<feature type="domain" description="DUF6604" evidence="2">
    <location>
        <begin position="51"/>
        <end position="206"/>
    </location>
</feature>
<dbReference type="AlphaFoldDB" id="H1UVY7"/>
<dbReference type="InterPro" id="IPR046539">
    <property type="entry name" value="DUF6604"/>
</dbReference>
<name>H1UVY7_COLHI</name>
<gene>
    <name evidence="3" type="ORF">CH063_04582</name>
</gene>
<dbReference type="Pfam" id="PF20253">
    <property type="entry name" value="DUF6604"/>
    <property type="match status" value="1"/>
</dbReference>
<proteinExistence type="predicted"/>
<reference evidence="4" key="1">
    <citation type="journal article" date="2012" name="Nat. Genet.">
        <title>Lifestyle transitions in plant pathogenic Colletotrichum fungi deciphered by genome and transcriptome analyses.</title>
        <authorList>
            <person name="O'Connell R.J."/>
            <person name="Thon M.R."/>
            <person name="Hacquard S."/>
            <person name="Amyotte S.G."/>
            <person name="Kleemann J."/>
            <person name="Torres M.F."/>
            <person name="Damm U."/>
            <person name="Buiate E.A."/>
            <person name="Epstein L."/>
            <person name="Alkan N."/>
            <person name="Altmueller J."/>
            <person name="Alvarado-Balderrama L."/>
            <person name="Bauser C.A."/>
            <person name="Becker C."/>
            <person name="Birren B.W."/>
            <person name="Chen Z."/>
            <person name="Choi J."/>
            <person name="Crouch J.A."/>
            <person name="Duvick J.P."/>
            <person name="Farman M.A."/>
            <person name="Gan P."/>
            <person name="Heiman D."/>
            <person name="Henrissat B."/>
            <person name="Howard R.J."/>
            <person name="Kabbage M."/>
            <person name="Koch C."/>
            <person name="Kracher B."/>
            <person name="Kubo Y."/>
            <person name="Law A.D."/>
            <person name="Lebrun M.-H."/>
            <person name="Lee Y.-H."/>
            <person name="Miyara I."/>
            <person name="Moore N."/>
            <person name="Neumann U."/>
            <person name="Nordstroem K."/>
            <person name="Panaccione D.G."/>
            <person name="Panstruga R."/>
            <person name="Place M."/>
            <person name="Proctor R.H."/>
            <person name="Prusky D."/>
            <person name="Rech G."/>
            <person name="Reinhardt R."/>
            <person name="Rollins J.A."/>
            <person name="Rounsley S."/>
            <person name="Schardl C.L."/>
            <person name="Schwartz D.C."/>
            <person name="Shenoy N."/>
            <person name="Shirasu K."/>
            <person name="Sikhakolli U.R."/>
            <person name="Stueber K."/>
            <person name="Sukno S.A."/>
            <person name="Sweigard J.A."/>
            <person name="Takano Y."/>
            <person name="Takahara H."/>
            <person name="Trail F."/>
            <person name="van der Does H.C."/>
            <person name="Voll L.M."/>
            <person name="Will I."/>
            <person name="Young S."/>
            <person name="Zeng Q."/>
            <person name="Zhang J."/>
            <person name="Zhou S."/>
            <person name="Dickman M.B."/>
            <person name="Schulze-Lefert P."/>
            <person name="Ver Loren van Themaat E."/>
            <person name="Ma L.-J."/>
            <person name="Vaillancourt L.J."/>
        </authorList>
    </citation>
    <scope>NUCLEOTIDE SEQUENCE [LARGE SCALE GENOMIC DNA]</scope>
    <source>
        <strain evidence="4">IMI 349063</strain>
    </source>
</reference>
<feature type="compositionally biased region" description="Acidic residues" evidence="1">
    <location>
        <begin position="121"/>
        <end position="132"/>
    </location>
</feature>
<dbReference type="Proteomes" id="UP000007174">
    <property type="component" value="Unassembled WGS sequence"/>
</dbReference>
<dbReference type="HOGENOM" id="CLU_550990_0_0_1"/>
<evidence type="ECO:0000259" key="2">
    <source>
        <dbReference type="Pfam" id="PF20253"/>
    </source>
</evidence>
<accession>H1UVY7</accession>
<feature type="region of interest" description="Disordered" evidence="1">
    <location>
        <begin position="121"/>
        <end position="141"/>
    </location>
</feature>